<evidence type="ECO:0008006" key="3">
    <source>
        <dbReference type="Google" id="ProtNLM"/>
    </source>
</evidence>
<sequence length="170" mass="19695">MSGVFINMENEVFRGDVLDIGFENYGIVYSVCKSFQDEIAVDYVDNIKEQEKAFKESYDSCVMFFSLREVLFTYSKKRLLKNVSRLLKSNGDLYIWDVEKNFKESITKKVIVALPDKKVKEIEIKESNPLKDTTMSSTLTIVSECFDVLDTKCSNGIYYIKGRKKIAVRR</sequence>
<dbReference type="InterPro" id="IPR029063">
    <property type="entry name" value="SAM-dependent_MTases_sf"/>
</dbReference>
<evidence type="ECO:0000313" key="2">
    <source>
        <dbReference type="Proteomes" id="UP000002730"/>
    </source>
</evidence>
<dbReference type="eggNOG" id="ENOG5033ZXT">
    <property type="taxonomic scope" value="Bacteria"/>
</dbReference>
<dbReference type="SUPFAM" id="SSF53335">
    <property type="entry name" value="S-adenosyl-L-methionine-dependent methyltransferases"/>
    <property type="match status" value="1"/>
</dbReference>
<dbReference type="Proteomes" id="UP000002730">
    <property type="component" value="Chromosome"/>
</dbReference>
<evidence type="ECO:0000313" key="1">
    <source>
        <dbReference type="EMBL" id="ADL51377.1"/>
    </source>
</evidence>
<protein>
    <recommendedName>
        <fullName evidence="3">Class I SAM-dependent methyltransferase</fullName>
    </recommendedName>
</protein>
<reference evidence="1 2" key="1">
    <citation type="submission" date="2010-08" db="EMBL/GenBank/DDBJ databases">
        <title>Complete sequence of Clostridium cellulovorans 743B.</title>
        <authorList>
            <consortium name="US DOE Joint Genome Institute"/>
            <person name="Lucas S."/>
            <person name="Copeland A."/>
            <person name="Lapidus A."/>
            <person name="Cheng J.-F."/>
            <person name="Bruce D."/>
            <person name="Goodwin L."/>
            <person name="Pitluck S."/>
            <person name="Chertkov O."/>
            <person name="Detter J.C."/>
            <person name="Han C."/>
            <person name="Tapia R."/>
            <person name="Land M."/>
            <person name="Hauser L."/>
            <person name="Chang Y.-J."/>
            <person name="Jeffries C."/>
            <person name="Kyrpides N."/>
            <person name="Ivanova N."/>
            <person name="Mikhailova N."/>
            <person name="Hemme C.L."/>
            <person name="Woyke T."/>
        </authorList>
    </citation>
    <scope>NUCLEOTIDE SEQUENCE [LARGE SCALE GENOMIC DNA]</scope>
    <source>
        <strain evidence="2">ATCC 35296 / DSM 3052 / OCM 3 / 743B</strain>
    </source>
</reference>
<dbReference type="EMBL" id="CP002160">
    <property type="protein sequence ID" value="ADL51377.1"/>
    <property type="molecule type" value="Genomic_DNA"/>
</dbReference>
<dbReference type="Gene3D" id="3.40.50.150">
    <property type="entry name" value="Vaccinia Virus protein VP39"/>
    <property type="match status" value="1"/>
</dbReference>
<proteinExistence type="predicted"/>
<accession>D9SX16</accession>
<dbReference type="HOGENOM" id="CLU_114444_0_0_9"/>
<dbReference type="RefSeq" id="WP_010077413.1">
    <property type="nucleotide sequence ID" value="NC_014393.1"/>
</dbReference>
<dbReference type="OrthoDB" id="1929483at2"/>
<gene>
    <name evidence="1" type="ordered locus">Clocel_1631</name>
</gene>
<dbReference type="KEGG" id="ccb:Clocel_1631"/>
<dbReference type="AlphaFoldDB" id="D9SX16"/>
<dbReference type="STRING" id="573061.Clocel_1631"/>
<name>D9SX16_CLOC7</name>
<organism evidence="1 2">
    <name type="scientific">Clostridium cellulovorans (strain ATCC 35296 / DSM 3052 / OCM 3 / 743B)</name>
    <dbReference type="NCBI Taxonomy" id="573061"/>
    <lineage>
        <taxon>Bacteria</taxon>
        <taxon>Bacillati</taxon>
        <taxon>Bacillota</taxon>
        <taxon>Clostridia</taxon>
        <taxon>Eubacteriales</taxon>
        <taxon>Clostridiaceae</taxon>
        <taxon>Clostridium</taxon>
    </lineage>
</organism>
<keyword evidence="2" id="KW-1185">Reference proteome</keyword>